<accession>A0A6B3KKH5</accession>
<comment type="caution">
    <text evidence="1">The sequence shown here is derived from an EMBL/GenBank/DDBJ whole genome shotgun (WGS) entry which is preliminary data.</text>
</comment>
<reference evidence="1" key="1">
    <citation type="submission" date="2019-11" db="EMBL/GenBank/DDBJ databases">
        <title>Genome-resolved metagenomics to study the prevalence of co-infection and intraspecific heterogeneity among plant pathogen metapopulations.</title>
        <authorList>
            <person name="Newberry E."/>
            <person name="Bhandari R."/>
            <person name="Kemble J."/>
            <person name="Sikora E."/>
            <person name="Potnis N."/>
        </authorList>
    </citation>
    <scope>NUCLEOTIDE SEQUENCE</scope>
    <source>
        <strain evidence="1">Xe_Pep_Tuscaloosa_18b</strain>
    </source>
</reference>
<protein>
    <submittedName>
        <fullName evidence="1">ABC transporter permease</fullName>
    </submittedName>
</protein>
<feature type="non-terminal residue" evidence="1">
    <location>
        <position position="1"/>
    </location>
</feature>
<dbReference type="EMBL" id="JAAGYV010000352">
    <property type="protein sequence ID" value="NEK75185.1"/>
    <property type="molecule type" value="Genomic_DNA"/>
</dbReference>
<dbReference type="AlphaFoldDB" id="A0A6B3KKH5"/>
<sequence length="81" mass="8905">DSVRVAFTSGGSVSGVNRLVVASRLSITQSLPISLEPQIRSVPGVRDVTSAMWFGGIYRDPKNFFPNFSVAPNFFDVYSEY</sequence>
<name>A0A6B3KKH5_XANEU</name>
<proteinExistence type="predicted"/>
<feature type="non-terminal residue" evidence="1">
    <location>
        <position position="81"/>
    </location>
</feature>
<evidence type="ECO:0000313" key="1">
    <source>
        <dbReference type="EMBL" id="NEK75185.1"/>
    </source>
</evidence>
<gene>
    <name evidence="1" type="ORF">G3W62_20920</name>
</gene>
<organism evidence="1">
    <name type="scientific">Xanthomonas euvesicatoria</name>
    <dbReference type="NCBI Taxonomy" id="456327"/>
    <lineage>
        <taxon>Bacteria</taxon>
        <taxon>Pseudomonadati</taxon>
        <taxon>Pseudomonadota</taxon>
        <taxon>Gammaproteobacteria</taxon>
        <taxon>Lysobacterales</taxon>
        <taxon>Lysobacteraceae</taxon>
        <taxon>Xanthomonas</taxon>
    </lineage>
</organism>